<protein>
    <submittedName>
        <fullName evidence="1">Uncharacterized protein</fullName>
    </submittedName>
</protein>
<accession>A0AAV4VRS8</accession>
<reference evidence="1 2" key="1">
    <citation type="submission" date="2021-06" db="EMBL/GenBank/DDBJ databases">
        <title>Caerostris extrusa draft genome.</title>
        <authorList>
            <person name="Kono N."/>
            <person name="Arakawa K."/>
        </authorList>
    </citation>
    <scope>NUCLEOTIDE SEQUENCE [LARGE SCALE GENOMIC DNA]</scope>
</reference>
<evidence type="ECO:0000313" key="1">
    <source>
        <dbReference type="EMBL" id="GIY72304.1"/>
    </source>
</evidence>
<proteinExistence type="predicted"/>
<organism evidence="1 2">
    <name type="scientific">Caerostris extrusa</name>
    <name type="common">Bark spider</name>
    <name type="synonym">Caerostris bankana</name>
    <dbReference type="NCBI Taxonomy" id="172846"/>
    <lineage>
        <taxon>Eukaryota</taxon>
        <taxon>Metazoa</taxon>
        <taxon>Ecdysozoa</taxon>
        <taxon>Arthropoda</taxon>
        <taxon>Chelicerata</taxon>
        <taxon>Arachnida</taxon>
        <taxon>Araneae</taxon>
        <taxon>Araneomorphae</taxon>
        <taxon>Entelegynae</taxon>
        <taxon>Araneoidea</taxon>
        <taxon>Araneidae</taxon>
        <taxon>Caerostris</taxon>
    </lineage>
</organism>
<evidence type="ECO:0000313" key="2">
    <source>
        <dbReference type="Proteomes" id="UP001054945"/>
    </source>
</evidence>
<name>A0AAV4VRS8_CAEEX</name>
<comment type="caution">
    <text evidence="1">The sequence shown here is derived from an EMBL/GenBank/DDBJ whole genome shotgun (WGS) entry which is preliminary data.</text>
</comment>
<dbReference type="Proteomes" id="UP001054945">
    <property type="component" value="Unassembled WGS sequence"/>
</dbReference>
<gene>
    <name evidence="1" type="ORF">CEXT_685721</name>
</gene>
<sequence>MSWMGLIYDSAVNCMSLDIRCGHILRPVMEGPSPATPREHVLRIQASGSVLAAGHMEAGLLLQERESCHLSDHDHSEPLRMDLQGQDDTLHGQVRNLYPY</sequence>
<dbReference type="AlphaFoldDB" id="A0AAV4VRS8"/>
<dbReference type="EMBL" id="BPLR01014929">
    <property type="protein sequence ID" value="GIY72304.1"/>
    <property type="molecule type" value="Genomic_DNA"/>
</dbReference>
<keyword evidence="2" id="KW-1185">Reference proteome</keyword>